<name>A0A015L3P7_RHIIW</name>
<keyword evidence="1" id="KW-0472">Membrane</keyword>
<reference evidence="3 4" key="1">
    <citation type="submission" date="2014-02" db="EMBL/GenBank/DDBJ databases">
        <title>Single nucleus genome sequencing reveals high similarity among nuclei of an endomycorrhizal fungus.</title>
        <authorList>
            <person name="Lin K."/>
            <person name="Geurts R."/>
            <person name="Zhang Z."/>
            <person name="Limpens E."/>
            <person name="Saunders D.G."/>
            <person name="Mu D."/>
            <person name="Pang E."/>
            <person name="Cao H."/>
            <person name="Cha H."/>
            <person name="Lin T."/>
            <person name="Zhou Q."/>
            <person name="Shang Y."/>
            <person name="Li Y."/>
            <person name="Ivanov S."/>
            <person name="Sharma T."/>
            <person name="Velzen R.V."/>
            <person name="Ruijter N.D."/>
            <person name="Aanen D.K."/>
            <person name="Win J."/>
            <person name="Kamoun S."/>
            <person name="Bisseling T."/>
            <person name="Huang S."/>
        </authorList>
    </citation>
    <scope>NUCLEOTIDE SEQUENCE [LARGE SCALE GENOMIC DNA]</scope>
    <source>
        <strain evidence="4">DAOM197198w</strain>
    </source>
</reference>
<organism evidence="3 4">
    <name type="scientific">Rhizophagus irregularis (strain DAOM 197198w)</name>
    <name type="common">Glomus intraradices</name>
    <dbReference type="NCBI Taxonomy" id="1432141"/>
    <lineage>
        <taxon>Eukaryota</taxon>
        <taxon>Fungi</taxon>
        <taxon>Fungi incertae sedis</taxon>
        <taxon>Mucoromycota</taxon>
        <taxon>Glomeromycotina</taxon>
        <taxon>Glomeromycetes</taxon>
        <taxon>Glomerales</taxon>
        <taxon>Glomeraceae</taxon>
        <taxon>Rhizophagus</taxon>
    </lineage>
</organism>
<dbReference type="Gene3D" id="1.20.1070.10">
    <property type="entry name" value="Rhodopsin 7-helix transmembrane proteins"/>
    <property type="match status" value="1"/>
</dbReference>
<evidence type="ECO:0000313" key="3">
    <source>
        <dbReference type="EMBL" id="EXX74319.1"/>
    </source>
</evidence>
<feature type="signal peptide" evidence="2">
    <location>
        <begin position="1"/>
        <end position="29"/>
    </location>
</feature>
<evidence type="ECO:0000256" key="2">
    <source>
        <dbReference type="SAM" id="SignalP"/>
    </source>
</evidence>
<feature type="transmembrane region" description="Helical" evidence="1">
    <location>
        <begin position="251"/>
        <end position="274"/>
    </location>
</feature>
<dbReference type="PANTHER" id="PTHR42058:SF1">
    <property type="entry name" value="G-PROTEIN COUPLED RECEPTORS FAMILY 2 PROFILE 2 DOMAIN-CONTAINING PROTEIN"/>
    <property type="match status" value="1"/>
</dbReference>
<keyword evidence="1" id="KW-0812">Transmembrane</keyword>
<dbReference type="STRING" id="1432141.A0A015L3P7"/>
<dbReference type="OrthoDB" id="26203at2759"/>
<comment type="caution">
    <text evidence="3">The sequence shown here is derived from an EMBL/GenBank/DDBJ whole genome shotgun (WGS) entry which is preliminary data.</text>
</comment>
<keyword evidence="2" id="KW-0732">Signal</keyword>
<dbReference type="OMA" id="ATCCWSA"/>
<feature type="transmembrane region" description="Helical" evidence="1">
    <location>
        <begin position="320"/>
        <end position="340"/>
    </location>
</feature>
<feature type="transmembrane region" description="Helical" evidence="1">
    <location>
        <begin position="91"/>
        <end position="117"/>
    </location>
</feature>
<sequence>MNGRLSFTSFTFFLFSIILVIFASVPVIAIDYQAKSSIIESPLSINGECPYPLVSLKSTGLSETSTSFCQNGCCLSCPIANNFYKENQIDLIFYALSVVRAISFICVLIIVVSYIVLPNKREHPAITVLCFNISLLIFTSVTFFYMGDIRKIQCADLITQATMRNNALCGVQGMVVVFSTFLLILWCFLLILHLHFQTVWGSNIVQKYHLISHIFVIALSVTFTILPSAMGKISFGFGAVCLVSPGYDNTLFWYPLAIFAIPGFLIHFCTFLFVGKSQFMSSLDYHDDSTMSQDNSNSSRLMTNVTGQEIVRAIRIQWRALMLALILLITYVIYWTYVTIEIGKIAPKNFNPPQPWILNWLNCIYENGMKSKNAQNICSSYAIDNLPKISHLAVAESATATLGICVFIIFGTSVDLWTEWKLYFVRKFRCVTHKNSDGVTWA</sequence>
<evidence type="ECO:0008006" key="5">
    <source>
        <dbReference type="Google" id="ProtNLM"/>
    </source>
</evidence>
<accession>A0A015L3P7</accession>
<dbReference type="Proteomes" id="UP000022910">
    <property type="component" value="Unassembled WGS sequence"/>
</dbReference>
<keyword evidence="1" id="KW-1133">Transmembrane helix</keyword>
<evidence type="ECO:0000313" key="4">
    <source>
        <dbReference type="Proteomes" id="UP000022910"/>
    </source>
</evidence>
<proteinExistence type="predicted"/>
<keyword evidence="4" id="KW-1185">Reference proteome</keyword>
<gene>
    <name evidence="3" type="ORF">RirG_052210</name>
</gene>
<dbReference type="HOGENOM" id="CLU_619862_0_0_1"/>
<feature type="transmembrane region" description="Helical" evidence="1">
    <location>
        <begin position="173"/>
        <end position="196"/>
    </location>
</feature>
<feature type="transmembrane region" description="Helical" evidence="1">
    <location>
        <begin position="124"/>
        <end position="146"/>
    </location>
</feature>
<dbReference type="InterPro" id="IPR053247">
    <property type="entry name" value="GPCR_GPR1/git3-like"/>
</dbReference>
<feature type="transmembrane region" description="Helical" evidence="1">
    <location>
        <begin position="398"/>
        <end position="417"/>
    </location>
</feature>
<feature type="chain" id="PRO_5001474934" description="G-protein coupled receptors family 2 profile 2 domain-containing protein" evidence="2">
    <location>
        <begin position="30"/>
        <end position="442"/>
    </location>
</feature>
<evidence type="ECO:0000256" key="1">
    <source>
        <dbReference type="SAM" id="Phobius"/>
    </source>
</evidence>
<dbReference type="EMBL" id="JEMT01013008">
    <property type="protein sequence ID" value="EXX74319.1"/>
    <property type="molecule type" value="Genomic_DNA"/>
</dbReference>
<dbReference type="AlphaFoldDB" id="A0A015L3P7"/>
<protein>
    <recommendedName>
        <fullName evidence="5">G-protein coupled receptors family 2 profile 2 domain-containing protein</fullName>
    </recommendedName>
</protein>
<feature type="transmembrane region" description="Helical" evidence="1">
    <location>
        <begin position="208"/>
        <end position="231"/>
    </location>
</feature>
<dbReference type="PANTHER" id="PTHR42058">
    <property type="entry name" value="G_PROTEIN_RECEP_F2_4 DOMAIN-CONTAINING PROTEIN"/>
    <property type="match status" value="1"/>
</dbReference>